<dbReference type="GO" id="GO:0097367">
    <property type="term" value="F:carbohydrate derivative binding"/>
    <property type="evidence" value="ECO:0007669"/>
    <property type="project" value="InterPro"/>
</dbReference>
<evidence type="ECO:0000256" key="10">
    <source>
        <dbReference type="ARBA" id="ARBA00023277"/>
    </source>
</evidence>
<dbReference type="InterPro" id="IPR004515">
    <property type="entry name" value="Phosphoheptose_Isoase"/>
</dbReference>
<evidence type="ECO:0000256" key="3">
    <source>
        <dbReference type="ARBA" id="ARBA00004496"/>
    </source>
</evidence>
<dbReference type="PANTHER" id="PTHR30390:SF6">
    <property type="entry name" value="DNAA INITIATOR-ASSOCIATING PROTEIN DIAA"/>
    <property type="match status" value="1"/>
</dbReference>
<dbReference type="PROSITE" id="PS51464">
    <property type="entry name" value="SIS"/>
    <property type="match status" value="1"/>
</dbReference>
<dbReference type="InterPro" id="IPR035461">
    <property type="entry name" value="GmhA/DiaA"/>
</dbReference>
<evidence type="ECO:0000256" key="7">
    <source>
        <dbReference type="ARBA" id="ARBA00022723"/>
    </source>
</evidence>
<comment type="cofactor">
    <cofactor evidence="2">
        <name>Zn(2+)</name>
        <dbReference type="ChEBI" id="CHEBI:29105"/>
    </cofactor>
</comment>
<protein>
    <recommendedName>
        <fullName evidence="5">D-sedoheptulose-7-phosphate isomerase</fullName>
        <ecNumber evidence="5">5.3.1.28</ecNumber>
    </recommendedName>
</protein>
<comment type="similarity">
    <text evidence="4">Belongs to the SIS family. GmhA subfamily.</text>
</comment>
<keyword evidence="7" id="KW-0479">Metal-binding</keyword>
<dbReference type="NCBIfam" id="TIGR00441">
    <property type="entry name" value="gmhA"/>
    <property type="match status" value="1"/>
</dbReference>
<comment type="catalytic activity">
    <reaction evidence="1">
        <text>2 D-sedoheptulose 7-phosphate = D-glycero-alpha-D-manno-heptose 7-phosphate + D-glycero-beta-D-manno-heptose 7-phosphate</text>
        <dbReference type="Rhea" id="RHEA:27489"/>
        <dbReference type="ChEBI" id="CHEBI:57483"/>
        <dbReference type="ChEBI" id="CHEBI:60203"/>
        <dbReference type="ChEBI" id="CHEBI:60204"/>
        <dbReference type="EC" id="5.3.1.28"/>
    </reaction>
</comment>
<feature type="domain" description="SIS" evidence="11">
    <location>
        <begin position="34"/>
        <end position="191"/>
    </location>
</feature>
<dbReference type="InterPro" id="IPR050099">
    <property type="entry name" value="SIS_GmhA/DiaA_subfam"/>
</dbReference>
<evidence type="ECO:0000256" key="5">
    <source>
        <dbReference type="ARBA" id="ARBA00012580"/>
    </source>
</evidence>
<evidence type="ECO:0000256" key="1">
    <source>
        <dbReference type="ARBA" id="ARBA00000348"/>
    </source>
</evidence>
<keyword evidence="9" id="KW-0413">Isomerase</keyword>
<reference evidence="12" key="1">
    <citation type="submission" date="2018-05" db="EMBL/GenBank/DDBJ databases">
        <authorList>
            <person name="Lanie J.A."/>
            <person name="Ng W.-L."/>
            <person name="Kazmierczak K.M."/>
            <person name="Andrzejewski T.M."/>
            <person name="Davidsen T.M."/>
            <person name="Wayne K.J."/>
            <person name="Tettelin H."/>
            <person name="Glass J.I."/>
            <person name="Rusch D."/>
            <person name="Podicherti R."/>
            <person name="Tsui H.-C.T."/>
            <person name="Winkler M.E."/>
        </authorList>
    </citation>
    <scope>NUCLEOTIDE SEQUENCE</scope>
</reference>
<name>A0A381XZC9_9ZZZZ</name>
<evidence type="ECO:0000256" key="8">
    <source>
        <dbReference type="ARBA" id="ARBA00022833"/>
    </source>
</evidence>
<evidence type="ECO:0000256" key="9">
    <source>
        <dbReference type="ARBA" id="ARBA00023235"/>
    </source>
</evidence>
<evidence type="ECO:0000256" key="2">
    <source>
        <dbReference type="ARBA" id="ARBA00001947"/>
    </source>
</evidence>
<dbReference type="GO" id="GO:0005737">
    <property type="term" value="C:cytoplasm"/>
    <property type="evidence" value="ECO:0007669"/>
    <property type="project" value="UniProtKB-SubCell"/>
</dbReference>
<proteinExistence type="inferred from homology"/>
<dbReference type="Gene3D" id="3.40.50.10490">
    <property type="entry name" value="Glucose-6-phosphate isomerase like protein, domain 1"/>
    <property type="match status" value="1"/>
</dbReference>
<evidence type="ECO:0000259" key="11">
    <source>
        <dbReference type="PROSITE" id="PS51464"/>
    </source>
</evidence>
<dbReference type="AlphaFoldDB" id="A0A381XZC9"/>
<sequence>MQSTIKEEFNEHLKVSKKTMESIGKPIEIAAKICIDSLKNGNKILIIGNGGSAADAQHIAAELVGRYKTERKGLSAIALTTDTSAITSIANDYGYLHVFDRQVEALANEGDVVIGISTGGSSANVISALRLANDLGCKTIGFSGRDGGDFNTLCDVNLIAIAEDTPRIQEMHILIGHTLCHLIELEFSSSK</sequence>
<comment type="subcellular location">
    <subcellularLocation>
        <location evidence="3">Cytoplasm</location>
    </subcellularLocation>
</comment>
<dbReference type="GO" id="GO:1901135">
    <property type="term" value="P:carbohydrate derivative metabolic process"/>
    <property type="evidence" value="ECO:0007669"/>
    <property type="project" value="InterPro"/>
</dbReference>
<dbReference type="SUPFAM" id="SSF53697">
    <property type="entry name" value="SIS domain"/>
    <property type="match status" value="1"/>
</dbReference>
<dbReference type="Pfam" id="PF13580">
    <property type="entry name" value="SIS_2"/>
    <property type="match status" value="1"/>
</dbReference>
<accession>A0A381XZC9</accession>
<keyword evidence="6" id="KW-0963">Cytoplasm</keyword>
<evidence type="ECO:0000313" key="12">
    <source>
        <dbReference type="EMBL" id="SVA69990.1"/>
    </source>
</evidence>
<evidence type="ECO:0000256" key="6">
    <source>
        <dbReference type="ARBA" id="ARBA00022490"/>
    </source>
</evidence>
<dbReference type="InterPro" id="IPR046348">
    <property type="entry name" value="SIS_dom_sf"/>
</dbReference>
<dbReference type="CDD" id="cd05006">
    <property type="entry name" value="SIS_GmhA"/>
    <property type="match status" value="1"/>
</dbReference>
<dbReference type="PANTHER" id="PTHR30390">
    <property type="entry name" value="SEDOHEPTULOSE 7-PHOSPHATE ISOMERASE / DNAA INITIATOR-ASSOCIATING FACTOR FOR REPLICATION INITIATION"/>
    <property type="match status" value="1"/>
</dbReference>
<evidence type="ECO:0000256" key="4">
    <source>
        <dbReference type="ARBA" id="ARBA00009894"/>
    </source>
</evidence>
<keyword evidence="10" id="KW-0119">Carbohydrate metabolism</keyword>
<dbReference type="GO" id="GO:0046872">
    <property type="term" value="F:metal ion binding"/>
    <property type="evidence" value="ECO:0007669"/>
    <property type="project" value="UniProtKB-KW"/>
</dbReference>
<dbReference type="EMBL" id="UINC01016894">
    <property type="protein sequence ID" value="SVA69990.1"/>
    <property type="molecule type" value="Genomic_DNA"/>
</dbReference>
<dbReference type="InterPro" id="IPR001347">
    <property type="entry name" value="SIS_dom"/>
</dbReference>
<dbReference type="GO" id="GO:0008968">
    <property type="term" value="F:D-sedoheptulose 7-phosphate isomerase activity"/>
    <property type="evidence" value="ECO:0007669"/>
    <property type="project" value="InterPro"/>
</dbReference>
<organism evidence="12">
    <name type="scientific">marine metagenome</name>
    <dbReference type="NCBI Taxonomy" id="408172"/>
    <lineage>
        <taxon>unclassified sequences</taxon>
        <taxon>metagenomes</taxon>
        <taxon>ecological metagenomes</taxon>
    </lineage>
</organism>
<keyword evidence="8" id="KW-0862">Zinc</keyword>
<dbReference type="HAMAP" id="MF_00067">
    <property type="entry name" value="GmhA"/>
    <property type="match status" value="1"/>
</dbReference>
<gene>
    <name evidence="12" type="ORF">METZ01_LOCUS122844</name>
</gene>
<dbReference type="EC" id="5.3.1.28" evidence="5"/>